<comment type="caution">
    <text evidence="1">The sequence shown here is derived from an EMBL/GenBank/DDBJ whole genome shotgun (WGS) entry which is preliminary data.</text>
</comment>
<reference evidence="1" key="1">
    <citation type="submission" date="2022-12" db="EMBL/GenBank/DDBJ databases">
        <title>Genome Sequence of Lasiodiplodia mahajangana.</title>
        <authorList>
            <person name="Buettner E."/>
        </authorList>
    </citation>
    <scope>NUCLEOTIDE SEQUENCE</scope>
    <source>
        <strain evidence="1">VT137</strain>
    </source>
</reference>
<dbReference type="Proteomes" id="UP001153332">
    <property type="component" value="Unassembled WGS sequence"/>
</dbReference>
<evidence type="ECO:0000313" key="1">
    <source>
        <dbReference type="EMBL" id="KAJ8125488.1"/>
    </source>
</evidence>
<gene>
    <name evidence="1" type="ORF">O1611_g8150</name>
</gene>
<proteinExistence type="predicted"/>
<protein>
    <submittedName>
        <fullName evidence="1">Uncharacterized protein</fullName>
    </submittedName>
</protein>
<accession>A0ACC2JE48</accession>
<evidence type="ECO:0000313" key="2">
    <source>
        <dbReference type="Proteomes" id="UP001153332"/>
    </source>
</evidence>
<organism evidence="1 2">
    <name type="scientific">Lasiodiplodia mahajangana</name>
    <dbReference type="NCBI Taxonomy" id="1108764"/>
    <lineage>
        <taxon>Eukaryota</taxon>
        <taxon>Fungi</taxon>
        <taxon>Dikarya</taxon>
        <taxon>Ascomycota</taxon>
        <taxon>Pezizomycotina</taxon>
        <taxon>Dothideomycetes</taxon>
        <taxon>Dothideomycetes incertae sedis</taxon>
        <taxon>Botryosphaeriales</taxon>
        <taxon>Botryosphaeriaceae</taxon>
        <taxon>Lasiodiplodia</taxon>
    </lineage>
</organism>
<sequence>MNKVAKASCPLCQQNEATKTFTRLDHLRQHLKTFHKIHAGRIPDDLADYLACDSNAEEPTPHPPHPVASFPCPILGCVKTGEFAYLRQVDLDEHMLCMHNWLQDDTLTHRGLPNPSAAWVNSGFQQNHDWLSLPVLGQYVQQSQLLQPGSTGSLQADGVYLENGGFGGGNLNGEQNKDAHGFRNQL</sequence>
<name>A0ACC2JE48_9PEZI</name>
<keyword evidence="2" id="KW-1185">Reference proteome</keyword>
<dbReference type="EMBL" id="JAPUUL010002334">
    <property type="protein sequence ID" value="KAJ8125488.1"/>
    <property type="molecule type" value="Genomic_DNA"/>
</dbReference>